<dbReference type="Proteomes" id="UP001500443">
    <property type="component" value="Unassembled WGS sequence"/>
</dbReference>
<reference evidence="1 2" key="1">
    <citation type="journal article" date="2019" name="Int. J. Syst. Evol. Microbiol.">
        <title>The Global Catalogue of Microorganisms (GCM) 10K type strain sequencing project: providing services to taxonomists for standard genome sequencing and annotation.</title>
        <authorList>
            <consortium name="The Broad Institute Genomics Platform"/>
            <consortium name="The Broad Institute Genome Sequencing Center for Infectious Disease"/>
            <person name="Wu L."/>
            <person name="Ma J."/>
        </authorList>
    </citation>
    <scope>NUCLEOTIDE SEQUENCE [LARGE SCALE GENOMIC DNA]</scope>
    <source>
        <strain evidence="1 2">JCM 15481</strain>
    </source>
</reference>
<evidence type="ECO:0008006" key="3">
    <source>
        <dbReference type="Google" id="ProtNLM"/>
    </source>
</evidence>
<sequence length="42" mass="4726">MSTWRESRCSDANGGDCIEVATTRTAWYAFVAAVKREEFPGR</sequence>
<protein>
    <recommendedName>
        <fullName evidence="3">DUF397 domain-containing protein</fullName>
    </recommendedName>
</protein>
<keyword evidence="2" id="KW-1185">Reference proteome</keyword>
<proteinExistence type="predicted"/>
<dbReference type="EMBL" id="BAAAPF010000024">
    <property type="protein sequence ID" value="GAA2114670.1"/>
    <property type="molecule type" value="Genomic_DNA"/>
</dbReference>
<evidence type="ECO:0000313" key="2">
    <source>
        <dbReference type="Proteomes" id="UP001500443"/>
    </source>
</evidence>
<gene>
    <name evidence="1" type="ORF">GCM10009802_14240</name>
</gene>
<name>A0ABN2XMW6_9ACTN</name>
<comment type="caution">
    <text evidence="1">The sequence shown here is derived from an EMBL/GenBank/DDBJ whole genome shotgun (WGS) entry which is preliminary data.</text>
</comment>
<evidence type="ECO:0000313" key="1">
    <source>
        <dbReference type="EMBL" id="GAA2114670.1"/>
    </source>
</evidence>
<organism evidence="1 2">
    <name type="scientific">Streptomyces synnematoformans</name>
    <dbReference type="NCBI Taxonomy" id="415721"/>
    <lineage>
        <taxon>Bacteria</taxon>
        <taxon>Bacillati</taxon>
        <taxon>Actinomycetota</taxon>
        <taxon>Actinomycetes</taxon>
        <taxon>Kitasatosporales</taxon>
        <taxon>Streptomycetaceae</taxon>
        <taxon>Streptomyces</taxon>
    </lineage>
</organism>
<accession>A0ABN2XMW6</accession>
<dbReference type="RefSeq" id="WP_344288947.1">
    <property type="nucleotide sequence ID" value="NZ_BAAAPF010000024.1"/>
</dbReference>